<keyword evidence="2" id="KW-0012">Acyltransferase</keyword>
<proteinExistence type="predicted"/>
<dbReference type="RefSeq" id="WP_038529586.1">
    <property type="nucleotide sequence ID" value="NZ_CP007793.1"/>
</dbReference>
<evidence type="ECO:0000259" key="3">
    <source>
        <dbReference type="PROSITE" id="PS51186"/>
    </source>
</evidence>
<dbReference type="PANTHER" id="PTHR43800">
    <property type="entry name" value="PEPTIDYL-LYSINE N-ACETYLTRANSFERASE YJAB"/>
    <property type="match status" value="1"/>
</dbReference>
<protein>
    <submittedName>
        <fullName evidence="4">GNAT family acetyltransferase</fullName>
    </submittedName>
</protein>
<dbReference type="KEGG" id="abq:ABAZ39_12130"/>
<accession>A0A060DIH3</accession>
<dbReference type="Pfam" id="PF13673">
    <property type="entry name" value="Acetyltransf_10"/>
    <property type="match status" value="1"/>
</dbReference>
<dbReference type="NCBIfam" id="NF007807">
    <property type="entry name" value="PRK10514.1"/>
    <property type="match status" value="1"/>
</dbReference>
<dbReference type="CDD" id="cd04301">
    <property type="entry name" value="NAT_SF"/>
    <property type="match status" value="1"/>
</dbReference>
<name>A0A060DIH3_9PROT</name>
<dbReference type="AlphaFoldDB" id="A0A060DIH3"/>
<dbReference type="InterPro" id="IPR000182">
    <property type="entry name" value="GNAT_dom"/>
</dbReference>
<gene>
    <name evidence="4" type="ORF">ABAZ39_12130</name>
</gene>
<dbReference type="EMBL" id="CP007793">
    <property type="protein sequence ID" value="AIB12722.1"/>
    <property type="molecule type" value="Genomic_DNA"/>
</dbReference>
<dbReference type="Gene3D" id="3.40.630.30">
    <property type="match status" value="1"/>
</dbReference>
<sequence>MTPIRPSRPDDAPALFAVWLSAVRSTHDFLSEEDIGFYADLVRDQYLPAAALLVAVDGDDRPVGFLGMTGRKIDTLFVDPAWHGRGIGRALVARALEGGPELTVDVNEQNSAARAFYQRLGFREVGRSALDDSGRPFPLLHLALDGSGQGGPTGA</sequence>
<dbReference type="SUPFAM" id="SSF55729">
    <property type="entry name" value="Acyl-CoA N-acyltransferases (Nat)"/>
    <property type="match status" value="1"/>
</dbReference>
<organism evidence="4 5">
    <name type="scientific">Azospirillum argentinense</name>
    <dbReference type="NCBI Taxonomy" id="2970906"/>
    <lineage>
        <taxon>Bacteria</taxon>
        <taxon>Pseudomonadati</taxon>
        <taxon>Pseudomonadota</taxon>
        <taxon>Alphaproteobacteria</taxon>
        <taxon>Rhodospirillales</taxon>
        <taxon>Azospirillaceae</taxon>
        <taxon>Azospirillum</taxon>
    </lineage>
</organism>
<evidence type="ECO:0000313" key="4">
    <source>
        <dbReference type="EMBL" id="AIB12722.1"/>
    </source>
</evidence>
<keyword evidence="1 4" id="KW-0808">Transferase</keyword>
<evidence type="ECO:0000256" key="1">
    <source>
        <dbReference type="ARBA" id="ARBA00022679"/>
    </source>
</evidence>
<dbReference type="PROSITE" id="PS51186">
    <property type="entry name" value="GNAT"/>
    <property type="match status" value="1"/>
</dbReference>
<dbReference type="InterPro" id="IPR016181">
    <property type="entry name" value="Acyl_CoA_acyltransferase"/>
</dbReference>
<feature type="domain" description="N-acetyltransferase" evidence="3">
    <location>
        <begin position="2"/>
        <end position="144"/>
    </location>
</feature>
<evidence type="ECO:0000256" key="2">
    <source>
        <dbReference type="ARBA" id="ARBA00023315"/>
    </source>
</evidence>
<dbReference type="PANTHER" id="PTHR43800:SF1">
    <property type="entry name" value="PEPTIDYL-LYSINE N-ACETYLTRANSFERASE YJAB"/>
    <property type="match status" value="1"/>
</dbReference>
<reference evidence="4 5" key="1">
    <citation type="journal article" date="2014" name="Genome Announc.">
        <title>Complete Genome Sequence of the Model Rhizosphere Strain Azospirillum brasilense Az39, Successfully Applied in Agriculture.</title>
        <authorList>
            <person name="Rivera D."/>
            <person name="Revale S."/>
            <person name="Molina R."/>
            <person name="Gualpa J."/>
            <person name="Puente M."/>
            <person name="Maroniche G."/>
            <person name="Paris G."/>
            <person name="Baker D."/>
            <person name="Clavijo B."/>
            <person name="McLay K."/>
            <person name="Spaepen S."/>
            <person name="Perticari A."/>
            <person name="Vazquez M."/>
            <person name="Wisniewski-Dye F."/>
            <person name="Watkins C."/>
            <person name="Martinez-Abarca F."/>
            <person name="Vanderleyden J."/>
            <person name="Cassan F."/>
        </authorList>
    </citation>
    <scope>NUCLEOTIDE SEQUENCE [LARGE SCALE GENOMIC DNA]</scope>
    <source>
        <strain evidence="4 5">Az39</strain>
    </source>
</reference>
<evidence type="ECO:0000313" key="5">
    <source>
        <dbReference type="Proteomes" id="UP000027186"/>
    </source>
</evidence>
<dbReference type="GO" id="GO:0016747">
    <property type="term" value="F:acyltransferase activity, transferring groups other than amino-acyl groups"/>
    <property type="evidence" value="ECO:0007669"/>
    <property type="project" value="InterPro"/>
</dbReference>
<dbReference type="Proteomes" id="UP000027186">
    <property type="component" value="Chromosome"/>
</dbReference>